<organism evidence="1 2">
    <name type="scientific">Stephania yunnanensis</name>
    <dbReference type="NCBI Taxonomy" id="152371"/>
    <lineage>
        <taxon>Eukaryota</taxon>
        <taxon>Viridiplantae</taxon>
        <taxon>Streptophyta</taxon>
        <taxon>Embryophyta</taxon>
        <taxon>Tracheophyta</taxon>
        <taxon>Spermatophyta</taxon>
        <taxon>Magnoliopsida</taxon>
        <taxon>Ranunculales</taxon>
        <taxon>Menispermaceae</taxon>
        <taxon>Menispermoideae</taxon>
        <taxon>Cissampelideae</taxon>
        <taxon>Stephania</taxon>
    </lineage>
</organism>
<protein>
    <submittedName>
        <fullName evidence="1">Uncharacterized protein</fullName>
    </submittedName>
</protein>
<accession>A0AAP0LCG5</accession>
<reference evidence="1 2" key="1">
    <citation type="submission" date="2024-01" db="EMBL/GenBank/DDBJ databases">
        <title>Genome assemblies of Stephania.</title>
        <authorList>
            <person name="Yang L."/>
        </authorList>
    </citation>
    <scope>NUCLEOTIDE SEQUENCE [LARGE SCALE GENOMIC DNA]</scope>
    <source>
        <strain evidence="1">YNDBR</strain>
        <tissue evidence="1">Leaf</tissue>
    </source>
</reference>
<dbReference type="Proteomes" id="UP001420932">
    <property type="component" value="Unassembled WGS sequence"/>
</dbReference>
<gene>
    <name evidence="1" type="ORF">Syun_000708</name>
</gene>
<evidence type="ECO:0000313" key="1">
    <source>
        <dbReference type="EMBL" id="KAK9168568.1"/>
    </source>
</evidence>
<proteinExistence type="predicted"/>
<dbReference type="EMBL" id="JBBNAF010000001">
    <property type="protein sequence ID" value="KAK9168568.1"/>
    <property type="molecule type" value="Genomic_DNA"/>
</dbReference>
<evidence type="ECO:0000313" key="2">
    <source>
        <dbReference type="Proteomes" id="UP001420932"/>
    </source>
</evidence>
<name>A0AAP0LCG5_9MAGN</name>
<sequence>MASVSDWHRNILCKVKANLSGNVPNSSQGGLNQYESVIETLTTLFPVWVFLDASRDYFEAWQLFVSCGDVIMTPKTSCGVVITAAESGASFPLKRRDLMLDYILTLMGREESDGYPGSNLELLHTRVGLLLDVIFYLKTYYLFVWLVNFLQERGPISRPMPIILSSSCFQDSPAIWPMPIILSSSCFQASIAYLDYRSLIKDKDVPYQESYPDLALSLINDKAILS</sequence>
<dbReference type="AlphaFoldDB" id="A0AAP0LCG5"/>
<comment type="caution">
    <text evidence="1">The sequence shown here is derived from an EMBL/GenBank/DDBJ whole genome shotgun (WGS) entry which is preliminary data.</text>
</comment>
<keyword evidence="2" id="KW-1185">Reference proteome</keyword>